<keyword evidence="3" id="KW-1185">Reference proteome</keyword>
<reference evidence="2" key="2">
    <citation type="submission" date="2023-02" db="EMBL/GenBank/DDBJ databases">
        <authorList>
            <person name="Rayyan A."/>
            <person name="Meyer T."/>
            <person name="Kyndt J.A."/>
        </authorList>
    </citation>
    <scope>NUCLEOTIDE SEQUENCE</scope>
    <source>
        <strain evidence="2">DSM 9987</strain>
    </source>
</reference>
<feature type="signal peptide" evidence="1">
    <location>
        <begin position="1"/>
        <end position="23"/>
    </location>
</feature>
<dbReference type="Proteomes" id="UP001165652">
    <property type="component" value="Unassembled WGS sequence"/>
</dbReference>
<dbReference type="InterPro" id="IPR019613">
    <property type="entry name" value="DUF4198"/>
</dbReference>
<comment type="caution">
    <text evidence="2">The sequence shown here is derived from an EMBL/GenBank/DDBJ whole genome shotgun (WGS) entry which is preliminary data.</text>
</comment>
<keyword evidence="1" id="KW-0732">Signal</keyword>
<evidence type="ECO:0000313" key="3">
    <source>
        <dbReference type="Proteomes" id="UP001165652"/>
    </source>
</evidence>
<dbReference type="RefSeq" id="WP_272775316.1">
    <property type="nucleotide sequence ID" value="NZ_JAQQLI010000002.1"/>
</dbReference>
<dbReference type="Pfam" id="PF10670">
    <property type="entry name" value="DUF4198"/>
    <property type="match status" value="1"/>
</dbReference>
<organism evidence="2 3">
    <name type="scientific">Rhodoplanes tepidamans</name>
    <name type="common">Rhodoplanes cryptolactis</name>
    <dbReference type="NCBI Taxonomy" id="200616"/>
    <lineage>
        <taxon>Bacteria</taxon>
        <taxon>Pseudomonadati</taxon>
        <taxon>Pseudomonadota</taxon>
        <taxon>Alphaproteobacteria</taxon>
        <taxon>Hyphomicrobiales</taxon>
        <taxon>Nitrobacteraceae</taxon>
        <taxon>Rhodoplanes</taxon>
    </lineage>
</organism>
<gene>
    <name evidence="2" type="ORF">PQJ73_02115</name>
</gene>
<evidence type="ECO:0000313" key="2">
    <source>
        <dbReference type="EMBL" id="MDC7784466.1"/>
    </source>
</evidence>
<proteinExistence type="predicted"/>
<name>A0ABT5J4C0_RHOTP</name>
<feature type="chain" id="PRO_5046941123" evidence="1">
    <location>
        <begin position="24"/>
        <end position="254"/>
    </location>
</feature>
<dbReference type="EMBL" id="JAQQLI010000002">
    <property type="protein sequence ID" value="MDC7784466.1"/>
    <property type="molecule type" value="Genomic_DNA"/>
</dbReference>
<accession>A0ABT5J4C0</accession>
<sequence>MMLRPLASLALAAATLFSGAAAAHDVWISAVGTGADARVVVNYGHPGDRHPPLADKVLELAATPAGGAPVPLKAKLATGVVDGIVVATAPWTGDALVAGRYDNGFWVEAQDGVHRNSSRLVYPDAKTAMWSIKFAKAVVGRTAPWGTVLGHEMEIVPLADPAALTVGAKLPVRVLFRGAPLAGIAVERGDGVTVKDEKDMPTFKTNADGVAEIPIERTGPQLLAVDHEAKPAKLPALADYDLYNATLMVDVPAR</sequence>
<reference evidence="2" key="1">
    <citation type="journal article" date="2023" name="Microbiol Resour">
        <title>Genome Sequences of Rhodoplanes serenus and Two Thermotolerant Strains, Rhodoplanes tepidamans and 'Rhodoplanes cryptolactis,' Further Refine the Genus.</title>
        <authorList>
            <person name="Rayyan A.A."/>
            <person name="Kyndt J.A."/>
        </authorList>
    </citation>
    <scope>NUCLEOTIDE SEQUENCE</scope>
    <source>
        <strain evidence="2">DSM 9987</strain>
    </source>
</reference>
<protein>
    <submittedName>
        <fullName evidence="2">DUF4198 domain-containing protein</fullName>
    </submittedName>
</protein>
<evidence type="ECO:0000256" key="1">
    <source>
        <dbReference type="SAM" id="SignalP"/>
    </source>
</evidence>